<evidence type="ECO:0000256" key="9">
    <source>
        <dbReference type="ARBA" id="ARBA00023015"/>
    </source>
</evidence>
<keyword evidence="9" id="KW-0805">Transcription regulation</keyword>
<organism evidence="15 16">
    <name type="scientific">[Candida] anglica</name>
    <dbReference type="NCBI Taxonomy" id="148631"/>
    <lineage>
        <taxon>Eukaryota</taxon>
        <taxon>Fungi</taxon>
        <taxon>Dikarya</taxon>
        <taxon>Ascomycota</taxon>
        <taxon>Saccharomycotina</taxon>
        <taxon>Pichiomycetes</taxon>
        <taxon>Debaryomycetaceae</taxon>
        <taxon>Kurtzmaniella</taxon>
    </lineage>
</organism>
<evidence type="ECO:0000256" key="14">
    <source>
        <dbReference type="SAM" id="MobiDB-lite"/>
    </source>
</evidence>
<dbReference type="InterPro" id="IPR014849">
    <property type="entry name" value="EKC/KEOPS_Gon7"/>
</dbReference>
<feature type="region of interest" description="Disordered" evidence="14">
    <location>
        <begin position="1"/>
        <end position="34"/>
    </location>
</feature>
<comment type="subunit">
    <text evidence="4">Component of the EKC/KEOPS complex composed of at least BUD32, CGI121, GON7, KAE1 and PCC1; the whole complex dimerizes.</text>
</comment>
<proteinExistence type="inferred from homology"/>
<evidence type="ECO:0000256" key="11">
    <source>
        <dbReference type="ARBA" id="ARBA00023163"/>
    </source>
</evidence>
<evidence type="ECO:0000256" key="7">
    <source>
        <dbReference type="ARBA" id="ARBA00022694"/>
    </source>
</evidence>
<evidence type="ECO:0000256" key="13">
    <source>
        <dbReference type="ARBA" id="ARBA00025393"/>
    </source>
</evidence>
<name>A0ABP0EIV0_9ASCO</name>
<comment type="function">
    <text evidence="13">Component of the EKC/KEOPS complex that is required for the formation of a threonylcarbamoyl group on adenosine at position 37 (t(6)A37) in tRNAs that read codons beginning with adenine. The complex is probably involved in the transfer of the threonylcarbamoyl moiety of threonylcarbamoyl-AMP (TC-AMP) to the N6 group of A37. GON7 likely plays a supporting role to the catalytic subunit KAE1 in the complex. The EKC/KEOPS complex also promotes both telomere uncapping and telomere elongation. The complex is required for efficient recruitment of transcriptional coactivators.</text>
</comment>
<keyword evidence="12" id="KW-0539">Nucleus</keyword>
<evidence type="ECO:0000313" key="15">
    <source>
        <dbReference type="EMBL" id="CAK7919598.1"/>
    </source>
</evidence>
<accession>A0ABP0EIV0</accession>
<gene>
    <name evidence="15" type="primary">GON7</name>
    <name evidence="15" type="ORF">CAAN4_G19196</name>
</gene>
<evidence type="ECO:0000256" key="4">
    <source>
        <dbReference type="ARBA" id="ARBA00011534"/>
    </source>
</evidence>
<reference evidence="15 16" key="1">
    <citation type="submission" date="2024-01" db="EMBL/GenBank/DDBJ databases">
        <authorList>
            <consortium name="Genoscope - CEA"/>
            <person name="William W."/>
        </authorList>
    </citation>
    <scope>NUCLEOTIDE SEQUENCE [LARGE SCALE GENOMIC DNA]</scope>
    <source>
        <strain evidence="15 16">29B2s-10</strain>
    </source>
</reference>
<evidence type="ECO:0000256" key="1">
    <source>
        <dbReference type="ARBA" id="ARBA00004123"/>
    </source>
</evidence>
<dbReference type="Proteomes" id="UP001497600">
    <property type="component" value="Chromosome G"/>
</dbReference>
<comment type="subcellular location">
    <subcellularLocation>
        <location evidence="2">Chromosome</location>
        <location evidence="2">Telomere</location>
    </subcellularLocation>
    <subcellularLocation>
        <location evidence="1">Nucleus</location>
    </subcellularLocation>
</comment>
<keyword evidence="7" id="KW-0819">tRNA processing</keyword>
<feature type="compositionally biased region" description="Polar residues" evidence="14">
    <location>
        <begin position="25"/>
        <end position="34"/>
    </location>
</feature>
<evidence type="ECO:0000313" key="16">
    <source>
        <dbReference type="Proteomes" id="UP001497600"/>
    </source>
</evidence>
<evidence type="ECO:0000256" key="2">
    <source>
        <dbReference type="ARBA" id="ARBA00004574"/>
    </source>
</evidence>
<dbReference type="EMBL" id="OZ004259">
    <property type="protein sequence ID" value="CAK7919598.1"/>
    <property type="molecule type" value="Genomic_DNA"/>
</dbReference>
<evidence type="ECO:0000256" key="3">
    <source>
        <dbReference type="ARBA" id="ARBA00008529"/>
    </source>
</evidence>
<dbReference type="Pfam" id="PF08738">
    <property type="entry name" value="Gon7"/>
    <property type="match status" value="1"/>
</dbReference>
<keyword evidence="16" id="KW-1185">Reference proteome</keyword>
<evidence type="ECO:0000256" key="10">
    <source>
        <dbReference type="ARBA" id="ARBA00023159"/>
    </source>
</evidence>
<keyword evidence="8" id="KW-0779">Telomere</keyword>
<evidence type="ECO:0000256" key="12">
    <source>
        <dbReference type="ARBA" id="ARBA00023242"/>
    </source>
</evidence>
<keyword evidence="10" id="KW-0010">Activator</keyword>
<keyword evidence="11" id="KW-0804">Transcription</keyword>
<sequence>MSLDPIAIYSSPSGEKEFTSGEGPHTTNGKTTQISDIVIQAGGEDRDKPSEAKDTNLGQLRAKLTTVQDQVNQFLTQQMNRVKDAKTEADDIERRILDDGIDEDSD</sequence>
<evidence type="ECO:0000256" key="6">
    <source>
        <dbReference type="ARBA" id="ARBA00022454"/>
    </source>
</evidence>
<evidence type="ECO:0000256" key="8">
    <source>
        <dbReference type="ARBA" id="ARBA00022895"/>
    </source>
</evidence>
<evidence type="ECO:0000256" key="5">
    <source>
        <dbReference type="ARBA" id="ARBA00019746"/>
    </source>
</evidence>
<keyword evidence="6" id="KW-0158">Chromosome</keyword>
<comment type="similarity">
    <text evidence="3">Belongs to the GON7 family.</text>
</comment>
<protein>
    <recommendedName>
        <fullName evidence="5">EKC/KEOPS complex subunit GON7</fullName>
    </recommendedName>
</protein>